<dbReference type="EMBL" id="JBBPBM010000139">
    <property type="protein sequence ID" value="KAK8504594.1"/>
    <property type="molecule type" value="Genomic_DNA"/>
</dbReference>
<organism evidence="1 2">
    <name type="scientific">Hibiscus sabdariffa</name>
    <name type="common">roselle</name>
    <dbReference type="NCBI Taxonomy" id="183260"/>
    <lineage>
        <taxon>Eukaryota</taxon>
        <taxon>Viridiplantae</taxon>
        <taxon>Streptophyta</taxon>
        <taxon>Embryophyta</taxon>
        <taxon>Tracheophyta</taxon>
        <taxon>Spermatophyta</taxon>
        <taxon>Magnoliopsida</taxon>
        <taxon>eudicotyledons</taxon>
        <taxon>Gunneridae</taxon>
        <taxon>Pentapetalae</taxon>
        <taxon>rosids</taxon>
        <taxon>malvids</taxon>
        <taxon>Malvales</taxon>
        <taxon>Malvaceae</taxon>
        <taxon>Malvoideae</taxon>
        <taxon>Hibiscus</taxon>
    </lineage>
</organism>
<protein>
    <submittedName>
        <fullName evidence="1">Uncharacterized protein</fullName>
    </submittedName>
</protein>
<evidence type="ECO:0000313" key="1">
    <source>
        <dbReference type="EMBL" id="KAK8504594.1"/>
    </source>
</evidence>
<proteinExistence type="predicted"/>
<dbReference type="Proteomes" id="UP001472677">
    <property type="component" value="Unassembled WGS sequence"/>
</dbReference>
<accession>A0ABR2BBV3</accession>
<keyword evidence="2" id="KW-1185">Reference proteome</keyword>
<comment type="caution">
    <text evidence="1">The sequence shown here is derived from an EMBL/GenBank/DDBJ whole genome shotgun (WGS) entry which is preliminary data.</text>
</comment>
<reference evidence="1 2" key="1">
    <citation type="journal article" date="2024" name="G3 (Bethesda)">
        <title>Genome assembly of Hibiscus sabdariffa L. provides insights into metabolisms of medicinal natural products.</title>
        <authorList>
            <person name="Kim T."/>
        </authorList>
    </citation>
    <scope>NUCLEOTIDE SEQUENCE [LARGE SCALE GENOMIC DNA]</scope>
    <source>
        <strain evidence="1">TK-2024</strain>
        <tissue evidence="1">Old leaves</tissue>
    </source>
</reference>
<evidence type="ECO:0000313" key="2">
    <source>
        <dbReference type="Proteomes" id="UP001472677"/>
    </source>
</evidence>
<gene>
    <name evidence="1" type="ORF">V6N12_017136</name>
</gene>
<sequence>MNQNSGVKGLVGSGLTTIPSIFIHPPETLSDLKPKPKSVVIPAINLSGPPFDCGEASSGRVSNLWDFPDRKPWSFGASSRPYDGFHEQLADVKAEFYSREMESGVRFISNFDMFHSKAASWRLVTFEDKAGTKK</sequence>
<name>A0ABR2BBV3_9ROSI</name>